<dbReference type="SUPFAM" id="SSF69593">
    <property type="entry name" value="Glycerol-3-phosphate (1)-acyltransferase"/>
    <property type="match status" value="1"/>
</dbReference>
<evidence type="ECO:0000256" key="8">
    <source>
        <dbReference type="ARBA" id="ARBA00023098"/>
    </source>
</evidence>
<dbReference type="Pfam" id="PF03982">
    <property type="entry name" value="DAGAT"/>
    <property type="match status" value="1"/>
</dbReference>
<keyword evidence="7 11" id="KW-1133">Transmembrane helix</keyword>
<keyword evidence="8" id="KW-0443">Lipid metabolism</keyword>
<evidence type="ECO:0000256" key="9">
    <source>
        <dbReference type="ARBA" id="ARBA00023136"/>
    </source>
</evidence>
<evidence type="ECO:0000256" key="7">
    <source>
        <dbReference type="ARBA" id="ARBA00022989"/>
    </source>
</evidence>
<dbReference type="InterPro" id="IPR007130">
    <property type="entry name" value="DAGAT"/>
</dbReference>
<dbReference type="AlphaFoldDB" id="A0A1E7FQU6"/>
<sequence>MTGTATAQRYIHNNKRTYPLKPDGSKVLLRVSGDALTSYDRLVVGWSSLFFVGGVFWLPALYVWLVNRFRRIPSDQKKRRAIYAALLLSITTLFAIGPHRSPKVGKWINVHKWGLWKSWLRFFAFEVVADEYESVKHLLNQQAILGISPHGIFPFGLAFAALSDQASQAFGSFRAVVATATQLIPWVRDVLVWVNACDASRSSVDTALSEGARLGLAPGGIAEILQAPEPGSEYAIIRRGIFRMAVKHKVPIVPIYCFGSSMLMKRLKLPNFIEKLGLMLRISLVVFFGKWGLPIPFRQRLLYVMGKPIYPPITTGKDIISSTTDQRVEHMYQQYCQELIRIFDRHKESYASGWENKSLTVLSG</sequence>
<accession>A0A1E7FQU6</accession>
<evidence type="ECO:0000256" key="11">
    <source>
        <dbReference type="RuleBase" id="RU367023"/>
    </source>
</evidence>
<evidence type="ECO:0000256" key="4">
    <source>
        <dbReference type="ARBA" id="ARBA00022679"/>
    </source>
</evidence>
<protein>
    <recommendedName>
        <fullName evidence="11">Acyltransferase</fullName>
        <ecNumber evidence="11">2.3.1.-</ecNumber>
    </recommendedName>
</protein>
<evidence type="ECO:0000256" key="1">
    <source>
        <dbReference type="ARBA" id="ARBA00004477"/>
    </source>
</evidence>
<keyword evidence="13" id="KW-1185">Reference proteome</keyword>
<dbReference type="GO" id="GO:0005789">
    <property type="term" value="C:endoplasmic reticulum membrane"/>
    <property type="evidence" value="ECO:0007669"/>
    <property type="project" value="UniProtKB-SubCell"/>
</dbReference>
<dbReference type="CDD" id="cd07987">
    <property type="entry name" value="LPLAT_MGAT-like"/>
    <property type="match status" value="1"/>
</dbReference>
<dbReference type="GO" id="GO:0004144">
    <property type="term" value="F:diacylglycerol O-acyltransferase activity"/>
    <property type="evidence" value="ECO:0007669"/>
    <property type="project" value="TreeGrafter"/>
</dbReference>
<gene>
    <name evidence="12" type="ORF">FRACYDRAFT_181385</name>
</gene>
<proteinExistence type="inferred from homology"/>
<dbReference type="GO" id="GO:0019432">
    <property type="term" value="P:triglyceride biosynthetic process"/>
    <property type="evidence" value="ECO:0007669"/>
    <property type="project" value="TreeGrafter"/>
</dbReference>
<evidence type="ECO:0000256" key="2">
    <source>
        <dbReference type="ARBA" id="ARBA00005420"/>
    </source>
</evidence>
<keyword evidence="3" id="KW-0444">Lipid biosynthesis</keyword>
<comment type="subcellular location">
    <subcellularLocation>
        <location evidence="1 11">Endoplasmic reticulum membrane</location>
        <topology evidence="1 11">Multi-pass membrane protein</topology>
    </subcellularLocation>
</comment>
<evidence type="ECO:0000313" key="13">
    <source>
        <dbReference type="Proteomes" id="UP000095751"/>
    </source>
</evidence>
<dbReference type="EC" id="2.3.1.-" evidence="11"/>
<organism evidence="12 13">
    <name type="scientific">Fragilariopsis cylindrus CCMP1102</name>
    <dbReference type="NCBI Taxonomy" id="635003"/>
    <lineage>
        <taxon>Eukaryota</taxon>
        <taxon>Sar</taxon>
        <taxon>Stramenopiles</taxon>
        <taxon>Ochrophyta</taxon>
        <taxon>Bacillariophyta</taxon>
        <taxon>Bacillariophyceae</taxon>
        <taxon>Bacillariophycidae</taxon>
        <taxon>Bacillariales</taxon>
        <taxon>Bacillariaceae</taxon>
        <taxon>Fragilariopsis</taxon>
    </lineage>
</organism>
<evidence type="ECO:0000256" key="5">
    <source>
        <dbReference type="ARBA" id="ARBA00022692"/>
    </source>
</evidence>
<keyword evidence="4 11" id="KW-0808">Transferase</keyword>
<comment type="similarity">
    <text evidence="2 11">Belongs to the diacylglycerol acyltransferase family.</text>
</comment>
<keyword evidence="5 11" id="KW-0812">Transmembrane</keyword>
<name>A0A1E7FQU6_9STRA</name>
<evidence type="ECO:0000256" key="3">
    <source>
        <dbReference type="ARBA" id="ARBA00022516"/>
    </source>
</evidence>
<dbReference type="PANTHER" id="PTHR12317">
    <property type="entry name" value="DIACYLGLYCEROL O-ACYLTRANSFERASE"/>
    <property type="match status" value="1"/>
</dbReference>
<keyword evidence="6 11" id="KW-0256">Endoplasmic reticulum</keyword>
<dbReference type="OrthoDB" id="264532at2759"/>
<dbReference type="KEGG" id="fcy:FRACYDRAFT_181385"/>
<dbReference type="Proteomes" id="UP000095751">
    <property type="component" value="Unassembled WGS sequence"/>
</dbReference>
<keyword evidence="9 11" id="KW-0472">Membrane</keyword>
<dbReference type="EMBL" id="KV784354">
    <property type="protein sequence ID" value="OEU20540.1"/>
    <property type="molecule type" value="Genomic_DNA"/>
</dbReference>
<evidence type="ECO:0000256" key="6">
    <source>
        <dbReference type="ARBA" id="ARBA00022824"/>
    </source>
</evidence>
<dbReference type="InParanoid" id="A0A1E7FQU6"/>
<evidence type="ECO:0000313" key="12">
    <source>
        <dbReference type="EMBL" id="OEU20540.1"/>
    </source>
</evidence>
<keyword evidence="10" id="KW-0012">Acyltransferase</keyword>
<reference evidence="12 13" key="1">
    <citation type="submission" date="2016-09" db="EMBL/GenBank/DDBJ databases">
        <title>Extensive genetic diversity and differential bi-allelic expression allows diatom success in the polar Southern Ocean.</title>
        <authorList>
            <consortium name="DOE Joint Genome Institute"/>
            <person name="Mock T."/>
            <person name="Otillar R.P."/>
            <person name="Strauss J."/>
            <person name="Dupont C."/>
            <person name="Frickenhaus S."/>
            <person name="Maumus F."/>
            <person name="Mcmullan M."/>
            <person name="Sanges R."/>
            <person name="Schmutz J."/>
            <person name="Toseland A."/>
            <person name="Valas R."/>
            <person name="Veluchamy A."/>
            <person name="Ward B.J."/>
            <person name="Allen A."/>
            <person name="Barry K."/>
            <person name="Falciatore A."/>
            <person name="Ferrante M."/>
            <person name="Fortunato A.E."/>
            <person name="Gloeckner G."/>
            <person name="Gruber A."/>
            <person name="Hipkin R."/>
            <person name="Janech M."/>
            <person name="Kroth P."/>
            <person name="Leese F."/>
            <person name="Lindquist E."/>
            <person name="Lyon B.R."/>
            <person name="Martin J."/>
            <person name="Mayer C."/>
            <person name="Parker M."/>
            <person name="Quesneville H."/>
            <person name="Raymond J."/>
            <person name="Uhlig C."/>
            <person name="Valentin K.U."/>
            <person name="Worden A.Z."/>
            <person name="Armbrust E.V."/>
            <person name="Bowler C."/>
            <person name="Green B."/>
            <person name="Moulton V."/>
            <person name="Van Oosterhout C."/>
            <person name="Grigoriev I."/>
        </authorList>
    </citation>
    <scope>NUCLEOTIDE SEQUENCE [LARGE SCALE GENOMIC DNA]</scope>
    <source>
        <strain evidence="12 13">CCMP1102</strain>
    </source>
</reference>
<dbReference type="PANTHER" id="PTHR12317:SF63">
    <property type="entry name" value="DIACYLGLYCEROL O-ACYLTRANSFERASE 2"/>
    <property type="match status" value="1"/>
</dbReference>
<feature type="transmembrane region" description="Helical" evidence="11">
    <location>
        <begin position="81"/>
        <end position="97"/>
    </location>
</feature>
<evidence type="ECO:0000256" key="10">
    <source>
        <dbReference type="ARBA" id="ARBA00023315"/>
    </source>
</evidence>
<feature type="transmembrane region" description="Helical" evidence="11">
    <location>
        <begin position="46"/>
        <end position="69"/>
    </location>
</feature>